<dbReference type="OrthoDB" id="5816214at2"/>
<organism evidence="1 2">
    <name type="scientific">Veronia nyctiphanis</name>
    <dbReference type="NCBI Taxonomy" id="1278244"/>
    <lineage>
        <taxon>Bacteria</taxon>
        <taxon>Pseudomonadati</taxon>
        <taxon>Pseudomonadota</taxon>
        <taxon>Gammaproteobacteria</taxon>
        <taxon>Vibrionales</taxon>
        <taxon>Vibrionaceae</taxon>
        <taxon>Veronia</taxon>
    </lineage>
</organism>
<dbReference type="AlphaFoldDB" id="A0A4Q0YUE0"/>
<dbReference type="EMBL" id="PEIB01000003">
    <property type="protein sequence ID" value="RXJ74393.1"/>
    <property type="molecule type" value="Genomic_DNA"/>
</dbReference>
<evidence type="ECO:0000313" key="1">
    <source>
        <dbReference type="EMBL" id="RXJ74393.1"/>
    </source>
</evidence>
<accession>A0A4Q0YUE0</accession>
<comment type="caution">
    <text evidence="1">The sequence shown here is derived from an EMBL/GenBank/DDBJ whole genome shotgun (WGS) entry which is preliminary data.</text>
</comment>
<protein>
    <submittedName>
        <fullName evidence="1">Regulator</fullName>
    </submittedName>
</protein>
<dbReference type="Pfam" id="PF12375">
    <property type="entry name" value="DUF3653"/>
    <property type="match status" value="1"/>
</dbReference>
<reference evidence="1 2" key="1">
    <citation type="submission" date="2017-10" db="EMBL/GenBank/DDBJ databases">
        <title>Nyctiphanis sp. nov., isolated from the stomach of the euphausiid Nyctiphanes simplex (Hansen, 1911) in the Gulf of California.</title>
        <authorList>
            <person name="Gomez-Gil B."/>
            <person name="Aguilar-Mendez M."/>
            <person name="Lopez-Cortes A."/>
            <person name="Gomez-Gutierrez J."/>
            <person name="Roque A."/>
            <person name="Lang E."/>
            <person name="Gonzalez-Castillo A."/>
        </authorList>
    </citation>
    <scope>NUCLEOTIDE SEQUENCE [LARGE SCALE GENOMIC DNA]</scope>
    <source>
        <strain evidence="1 2">CAIM 600</strain>
    </source>
</reference>
<dbReference type="Proteomes" id="UP000290287">
    <property type="component" value="Unassembled WGS sequence"/>
</dbReference>
<sequence>MTNNYIFRRFICGLSKNQTAKLCFKSVKTVEHWDRGRTIPPECKRLMRLHSGRELNGVDDQWEGWEMTKDGIVTPAGQLLNADQIITGAYLVSLNCEEDRLAKRDVLKFSRLIQGRKKNRH</sequence>
<dbReference type="InterPro" id="IPR021077">
    <property type="entry name" value="Phage_phi-Lf_Orf112"/>
</dbReference>
<evidence type="ECO:0000313" key="2">
    <source>
        <dbReference type="Proteomes" id="UP000290287"/>
    </source>
</evidence>
<gene>
    <name evidence="1" type="ORF">CS022_04525</name>
</gene>
<name>A0A4Q0YUE0_9GAMM</name>
<keyword evidence="2" id="KW-1185">Reference proteome</keyword>
<proteinExistence type="predicted"/>